<sequence>MGFLFSKPSYDPKRDIPDLTGKVVIVTGANAGIGAQTVEQLAQHGAKVYLACRTESKARAAIADIEKANPALKGQDRLVWLPLDLSSLHSAKAAAEEFLTKEKRLNLLINNAGRLTAEYVLTSEGIEESVAVNHLGHLVFTTTLLPLMKETAKEKGSDVRIVNVDHFYMTLPLRE</sequence>
<dbReference type="Proteomes" id="UP000298061">
    <property type="component" value="Unassembled WGS sequence"/>
</dbReference>
<keyword evidence="3" id="KW-0560">Oxidoreductase</keyword>
<dbReference type="SUPFAM" id="SSF51735">
    <property type="entry name" value="NAD(P)-binding Rossmann-fold domains"/>
    <property type="match status" value="1"/>
</dbReference>
<protein>
    <recommendedName>
        <fullName evidence="6">NAD(P)-binding protein</fullName>
    </recommendedName>
</protein>
<evidence type="ECO:0000313" key="5">
    <source>
        <dbReference type="Proteomes" id="UP000298061"/>
    </source>
</evidence>
<reference evidence="4 5" key="1">
    <citation type="submission" date="2019-02" db="EMBL/GenBank/DDBJ databases">
        <title>Genome sequencing of the rare red list fungi Hericium alpestre (H. flagellum).</title>
        <authorList>
            <person name="Buettner E."/>
            <person name="Kellner H."/>
        </authorList>
    </citation>
    <scope>NUCLEOTIDE SEQUENCE [LARGE SCALE GENOMIC DNA]</scope>
    <source>
        <strain evidence="4 5">DSM 108284</strain>
    </source>
</reference>
<accession>A0A4Y9ZXC1</accession>
<evidence type="ECO:0000313" key="4">
    <source>
        <dbReference type="EMBL" id="TFY79516.1"/>
    </source>
</evidence>
<keyword evidence="5" id="KW-1185">Reference proteome</keyword>
<dbReference type="PRINTS" id="PR00081">
    <property type="entry name" value="GDHRDH"/>
</dbReference>
<gene>
    <name evidence="4" type="ORF">EWM64_g4499</name>
</gene>
<dbReference type="PANTHER" id="PTHR24320:SF282">
    <property type="entry name" value="WW DOMAIN-CONTAINING OXIDOREDUCTASE"/>
    <property type="match status" value="1"/>
</dbReference>
<proteinExistence type="inferred from homology"/>
<evidence type="ECO:0000256" key="3">
    <source>
        <dbReference type="ARBA" id="ARBA00023002"/>
    </source>
</evidence>
<dbReference type="OrthoDB" id="191139at2759"/>
<name>A0A4Y9ZXC1_9AGAM</name>
<dbReference type="STRING" id="135208.A0A4Y9ZXC1"/>
<evidence type="ECO:0000256" key="2">
    <source>
        <dbReference type="ARBA" id="ARBA00022857"/>
    </source>
</evidence>
<comment type="caution">
    <text evidence="4">The sequence shown here is derived from an EMBL/GenBank/DDBJ whole genome shotgun (WGS) entry which is preliminary data.</text>
</comment>
<organism evidence="4 5">
    <name type="scientific">Hericium alpestre</name>
    <dbReference type="NCBI Taxonomy" id="135208"/>
    <lineage>
        <taxon>Eukaryota</taxon>
        <taxon>Fungi</taxon>
        <taxon>Dikarya</taxon>
        <taxon>Basidiomycota</taxon>
        <taxon>Agaricomycotina</taxon>
        <taxon>Agaricomycetes</taxon>
        <taxon>Russulales</taxon>
        <taxon>Hericiaceae</taxon>
        <taxon>Hericium</taxon>
    </lineage>
</organism>
<dbReference type="Gene3D" id="3.40.50.720">
    <property type="entry name" value="NAD(P)-binding Rossmann-like Domain"/>
    <property type="match status" value="1"/>
</dbReference>
<comment type="similarity">
    <text evidence="1">Belongs to the short-chain dehydrogenases/reductases (SDR) family.</text>
</comment>
<evidence type="ECO:0000256" key="1">
    <source>
        <dbReference type="ARBA" id="ARBA00006484"/>
    </source>
</evidence>
<dbReference type="GO" id="GO:0016491">
    <property type="term" value="F:oxidoreductase activity"/>
    <property type="evidence" value="ECO:0007669"/>
    <property type="project" value="UniProtKB-KW"/>
</dbReference>
<dbReference type="InterPro" id="IPR002347">
    <property type="entry name" value="SDR_fam"/>
</dbReference>
<dbReference type="Pfam" id="PF00106">
    <property type="entry name" value="adh_short"/>
    <property type="match status" value="1"/>
</dbReference>
<keyword evidence="2" id="KW-0521">NADP</keyword>
<dbReference type="InterPro" id="IPR036291">
    <property type="entry name" value="NAD(P)-bd_dom_sf"/>
</dbReference>
<dbReference type="EMBL" id="SFCI01000489">
    <property type="protein sequence ID" value="TFY79516.1"/>
    <property type="molecule type" value="Genomic_DNA"/>
</dbReference>
<dbReference type="PANTHER" id="PTHR24320">
    <property type="entry name" value="RETINOL DEHYDROGENASE"/>
    <property type="match status" value="1"/>
</dbReference>
<evidence type="ECO:0008006" key="6">
    <source>
        <dbReference type="Google" id="ProtNLM"/>
    </source>
</evidence>
<dbReference type="AlphaFoldDB" id="A0A4Y9ZXC1"/>